<evidence type="ECO:0000256" key="1">
    <source>
        <dbReference type="SAM" id="MobiDB-lite"/>
    </source>
</evidence>
<comment type="caution">
    <text evidence="2">The sequence shown here is derived from an EMBL/GenBank/DDBJ whole genome shotgun (WGS) entry which is preliminary data.</text>
</comment>
<dbReference type="AlphaFoldDB" id="A0A7J8FZQ1"/>
<evidence type="ECO:0000313" key="2">
    <source>
        <dbReference type="EMBL" id="KAF6452869.1"/>
    </source>
</evidence>
<protein>
    <recommendedName>
        <fullName evidence="4">60S ribosomal protein L29</fullName>
    </recommendedName>
</protein>
<evidence type="ECO:0008006" key="4">
    <source>
        <dbReference type="Google" id="ProtNLM"/>
    </source>
</evidence>
<dbReference type="EMBL" id="JACASF010000010">
    <property type="protein sequence ID" value="KAF6452869.1"/>
    <property type="molecule type" value="Genomic_DNA"/>
</dbReference>
<feature type="region of interest" description="Disordered" evidence="1">
    <location>
        <begin position="43"/>
        <end position="65"/>
    </location>
</feature>
<proteinExistence type="predicted"/>
<dbReference type="Gene3D" id="6.10.140.1730">
    <property type="match status" value="1"/>
</dbReference>
<dbReference type="InParanoid" id="A0A7J8FZQ1"/>
<dbReference type="Proteomes" id="UP000550707">
    <property type="component" value="Unassembled WGS sequence"/>
</dbReference>
<sequence length="137" mass="15130">MPTPRTTPCTTSPEHSTETASRNPDHKDTSLMGVDAKFLRNMHLAKKHNKGPRKRQQRQGRDAPAEALEALVKPKEAKSKPQRWHLQAQSTCLHCLPQAWETCSWLYHQGSQVLPAKVQGQGSKQGCGCGFSCISGS</sequence>
<reference evidence="2 3" key="1">
    <citation type="journal article" date="2020" name="Nature">
        <title>Six reference-quality genomes reveal evolution of bat adaptations.</title>
        <authorList>
            <person name="Jebb D."/>
            <person name="Huang Z."/>
            <person name="Pippel M."/>
            <person name="Hughes G.M."/>
            <person name="Lavrichenko K."/>
            <person name="Devanna P."/>
            <person name="Winkler S."/>
            <person name="Jermiin L.S."/>
            <person name="Skirmuntt E.C."/>
            <person name="Katzourakis A."/>
            <person name="Burkitt-Gray L."/>
            <person name="Ray D.A."/>
            <person name="Sullivan K.A.M."/>
            <person name="Roscito J.G."/>
            <person name="Kirilenko B.M."/>
            <person name="Davalos L.M."/>
            <person name="Corthals A.P."/>
            <person name="Power M.L."/>
            <person name="Jones G."/>
            <person name="Ransome R.D."/>
            <person name="Dechmann D.K.N."/>
            <person name="Locatelli A.G."/>
            <person name="Puechmaille S.J."/>
            <person name="Fedrigo O."/>
            <person name="Jarvis E.D."/>
            <person name="Hiller M."/>
            <person name="Vernes S.C."/>
            <person name="Myers E.W."/>
            <person name="Teeling E.C."/>
        </authorList>
    </citation>
    <scope>NUCLEOTIDE SEQUENCE [LARGE SCALE GENOMIC DNA]</scope>
    <source>
        <strain evidence="2">MMolMol1</strain>
        <tissue evidence="2">Muscle</tissue>
    </source>
</reference>
<feature type="region of interest" description="Disordered" evidence="1">
    <location>
        <begin position="1"/>
        <end position="30"/>
    </location>
</feature>
<feature type="compositionally biased region" description="Basic residues" evidence="1">
    <location>
        <begin position="43"/>
        <end position="58"/>
    </location>
</feature>
<keyword evidence="3" id="KW-1185">Reference proteome</keyword>
<evidence type="ECO:0000313" key="3">
    <source>
        <dbReference type="Proteomes" id="UP000550707"/>
    </source>
</evidence>
<feature type="compositionally biased region" description="Low complexity" evidence="1">
    <location>
        <begin position="1"/>
        <end position="13"/>
    </location>
</feature>
<name>A0A7J8FZQ1_MOLMO</name>
<organism evidence="2 3">
    <name type="scientific">Molossus molossus</name>
    <name type="common">Pallas' mastiff bat</name>
    <name type="synonym">Vespertilio molossus</name>
    <dbReference type="NCBI Taxonomy" id="27622"/>
    <lineage>
        <taxon>Eukaryota</taxon>
        <taxon>Metazoa</taxon>
        <taxon>Chordata</taxon>
        <taxon>Craniata</taxon>
        <taxon>Vertebrata</taxon>
        <taxon>Euteleostomi</taxon>
        <taxon>Mammalia</taxon>
        <taxon>Eutheria</taxon>
        <taxon>Laurasiatheria</taxon>
        <taxon>Chiroptera</taxon>
        <taxon>Yangochiroptera</taxon>
        <taxon>Molossidae</taxon>
        <taxon>Molossus</taxon>
    </lineage>
</organism>
<gene>
    <name evidence="2" type="ORF">HJG59_008191</name>
</gene>
<accession>A0A7J8FZQ1</accession>